<gene>
    <name evidence="3" type="ORF">HYN46_12490</name>
</gene>
<protein>
    <recommendedName>
        <fullName evidence="5">Phenol degradation protein meta</fullName>
    </recommendedName>
</protein>
<accession>A0A345PBN1</accession>
<dbReference type="SUPFAM" id="SSF56935">
    <property type="entry name" value="Porins"/>
    <property type="match status" value="1"/>
</dbReference>
<proteinExistence type="predicted"/>
<dbReference type="EMBL" id="CP031222">
    <property type="protein sequence ID" value="AXI04690.1"/>
    <property type="molecule type" value="Genomic_DNA"/>
</dbReference>
<feature type="signal peptide" evidence="2">
    <location>
        <begin position="1"/>
        <end position="26"/>
    </location>
</feature>
<dbReference type="KEGG" id="mbah:HYN46_12490"/>
<dbReference type="Proteomes" id="UP000253940">
    <property type="component" value="Chromosome"/>
</dbReference>
<evidence type="ECO:0008006" key="5">
    <source>
        <dbReference type="Google" id="ProtNLM"/>
    </source>
</evidence>
<keyword evidence="1 2" id="KW-0732">Signal</keyword>
<evidence type="ECO:0000256" key="1">
    <source>
        <dbReference type="ARBA" id="ARBA00022729"/>
    </source>
</evidence>
<evidence type="ECO:0000256" key="2">
    <source>
        <dbReference type="SAM" id="SignalP"/>
    </source>
</evidence>
<dbReference type="InterPro" id="IPR025737">
    <property type="entry name" value="FApF"/>
</dbReference>
<dbReference type="OrthoDB" id="8639774at2"/>
<name>A0A345PBN1_9GAMM</name>
<evidence type="ECO:0000313" key="4">
    <source>
        <dbReference type="Proteomes" id="UP000253940"/>
    </source>
</evidence>
<evidence type="ECO:0000313" key="3">
    <source>
        <dbReference type="EMBL" id="AXI04690.1"/>
    </source>
</evidence>
<organism evidence="3 4">
    <name type="scientific">Aquirhabdus parva</name>
    <dbReference type="NCBI Taxonomy" id="2283318"/>
    <lineage>
        <taxon>Bacteria</taxon>
        <taxon>Pseudomonadati</taxon>
        <taxon>Pseudomonadota</taxon>
        <taxon>Gammaproteobacteria</taxon>
        <taxon>Moraxellales</taxon>
        <taxon>Moraxellaceae</taxon>
        <taxon>Aquirhabdus</taxon>
    </lineage>
</organism>
<dbReference type="AlphaFoldDB" id="A0A345PBN1"/>
<reference evidence="3 4" key="1">
    <citation type="submission" date="2018-07" db="EMBL/GenBank/DDBJ databases">
        <title>Genome sequencing of Moraxellaceae gen. HYN0046.</title>
        <authorList>
            <person name="Kim M."/>
            <person name="Yi H."/>
        </authorList>
    </citation>
    <scope>NUCLEOTIDE SEQUENCE [LARGE SCALE GENOMIC DNA]</scope>
    <source>
        <strain evidence="3 4">HYN0046</strain>
    </source>
</reference>
<dbReference type="InterPro" id="IPR053713">
    <property type="entry name" value="Bact_OM_Channel_sf"/>
</dbReference>
<keyword evidence="4" id="KW-1185">Reference proteome</keyword>
<dbReference type="RefSeq" id="WP_114900754.1">
    <property type="nucleotide sequence ID" value="NZ_CP031222.1"/>
</dbReference>
<feature type="chain" id="PRO_5017013992" description="Phenol degradation protein meta" evidence="2">
    <location>
        <begin position="27"/>
        <end position="321"/>
    </location>
</feature>
<sequence length="321" mass="35243">MENRISFIKLALAGAVAVCFSHSALATETGVDNVGAGSDGMFVAPLDLASLPDNLFVFDLYYNHYSATKFNSAILGGDIPDFKVNSNSIIPRVDYLSGITLPGGGRLAGYLAVPFTKVTVSFPDFVGGVNKDSRDGLGDIQFAPIILWGFGKNLTVGTGLEVTVPTGKYDATRLANTSNNFYTYKPVFPITWQPNDNVEVSTKLSYSFNQKNKDTDYRSGQIFHFDYSLTYKVADNLHLGVNGYYFKQTTDDKQYGEAVTDVMGMPVSNGNRGQAFAIGPAVHLTFLKYASAELRWEKEFDARNRPEGQTVWAKVSLPYLF</sequence>
<dbReference type="Gene3D" id="2.40.160.40">
    <property type="entry name" value="monomeric porin ompg"/>
    <property type="match status" value="1"/>
</dbReference>
<dbReference type="Pfam" id="PF13557">
    <property type="entry name" value="Phenol_MetA_deg"/>
    <property type="match status" value="1"/>
</dbReference>